<dbReference type="KEGG" id="whj:H9Q79_18060"/>
<organism evidence="1 2">
    <name type="scientific">Wansuia hejianensis</name>
    <dbReference type="NCBI Taxonomy" id="2763667"/>
    <lineage>
        <taxon>Bacteria</taxon>
        <taxon>Bacillati</taxon>
        <taxon>Bacillota</taxon>
        <taxon>Clostridia</taxon>
        <taxon>Lachnospirales</taxon>
        <taxon>Lachnospiraceae</taxon>
        <taxon>Wansuia</taxon>
    </lineage>
</organism>
<evidence type="ECO:0000313" key="1">
    <source>
        <dbReference type="EMBL" id="QNM10585.1"/>
    </source>
</evidence>
<dbReference type="Pfam" id="PF12993">
    <property type="entry name" value="DUF3877"/>
    <property type="match status" value="1"/>
</dbReference>
<proteinExistence type="predicted"/>
<keyword evidence="2" id="KW-1185">Reference proteome</keyword>
<sequence length="187" mass="21166">MKTDLLKKHIFDTVKEWQMKIGYQKGNMCLYYPSASLITLLGLNGNTTDAELTDALNAFGKAVRDQLGPISVTHEGDRYCVSIPEEGCDYIAKNIPDPEFLKSFLRVITTKGCSMDMVRGCFSNYAGQHGVGYVEADHSMEGLGHDFYFDKEGIDDYIYCVEADDFGLTYHRFTKEDYEMLQDGDKQ</sequence>
<dbReference type="EMBL" id="CP060635">
    <property type="protein sequence ID" value="QNM10585.1"/>
    <property type="molecule type" value="Genomic_DNA"/>
</dbReference>
<name>A0A7G9GIF3_9FIRM</name>
<gene>
    <name evidence="1" type="ORF">H9Q79_18060</name>
</gene>
<dbReference type="Proteomes" id="UP000515860">
    <property type="component" value="Chromosome"/>
</dbReference>
<protein>
    <submittedName>
        <fullName evidence="1">DUF3877 family protein</fullName>
    </submittedName>
</protein>
<evidence type="ECO:0000313" key="2">
    <source>
        <dbReference type="Proteomes" id="UP000515860"/>
    </source>
</evidence>
<accession>A0A7G9GIF3</accession>
<dbReference type="AlphaFoldDB" id="A0A7G9GIF3"/>
<reference evidence="1 2" key="1">
    <citation type="submission" date="2020-08" db="EMBL/GenBank/DDBJ databases">
        <authorList>
            <person name="Liu C."/>
            <person name="Sun Q."/>
        </authorList>
    </citation>
    <scope>NUCLEOTIDE SEQUENCE [LARGE SCALE GENOMIC DNA]</scope>
    <source>
        <strain evidence="1 2">NSJ-29</strain>
    </source>
</reference>
<dbReference type="InterPro" id="IPR024539">
    <property type="entry name" value="DUF3877"/>
</dbReference>